<sequence>MQSRQCLGSNSRQYWRRSVANIGDDRLPISATVGRQSWRPPRRPAHNRCALSSQPPATATRGAIVLEDNSGSVKTCLWYVVDDYSTSSLITDTITSI</sequence>
<dbReference type="Proteomes" id="UP000024635">
    <property type="component" value="Unassembled WGS sequence"/>
</dbReference>
<evidence type="ECO:0000256" key="1">
    <source>
        <dbReference type="SAM" id="MobiDB-lite"/>
    </source>
</evidence>
<gene>
    <name evidence="2" type="primary">Acey_s0258.g431</name>
    <name evidence="2" type="ORF">Y032_0258g431</name>
</gene>
<accession>A0A016SAK9</accession>
<dbReference type="AlphaFoldDB" id="A0A016SAK9"/>
<evidence type="ECO:0000313" key="3">
    <source>
        <dbReference type="Proteomes" id="UP000024635"/>
    </source>
</evidence>
<comment type="caution">
    <text evidence="2">The sequence shown here is derived from an EMBL/GenBank/DDBJ whole genome shotgun (WGS) entry which is preliminary data.</text>
</comment>
<feature type="region of interest" description="Disordered" evidence="1">
    <location>
        <begin position="33"/>
        <end position="54"/>
    </location>
</feature>
<proteinExistence type="predicted"/>
<name>A0A016SAK9_9BILA</name>
<organism evidence="2 3">
    <name type="scientific">Ancylostoma ceylanicum</name>
    <dbReference type="NCBI Taxonomy" id="53326"/>
    <lineage>
        <taxon>Eukaryota</taxon>
        <taxon>Metazoa</taxon>
        <taxon>Ecdysozoa</taxon>
        <taxon>Nematoda</taxon>
        <taxon>Chromadorea</taxon>
        <taxon>Rhabditida</taxon>
        <taxon>Rhabditina</taxon>
        <taxon>Rhabditomorpha</taxon>
        <taxon>Strongyloidea</taxon>
        <taxon>Ancylostomatidae</taxon>
        <taxon>Ancylostomatinae</taxon>
        <taxon>Ancylostoma</taxon>
    </lineage>
</organism>
<protein>
    <submittedName>
        <fullName evidence="2">Uncharacterized protein</fullName>
    </submittedName>
</protein>
<dbReference type="EMBL" id="JARK01001594">
    <property type="protein sequence ID" value="EYB87703.1"/>
    <property type="molecule type" value="Genomic_DNA"/>
</dbReference>
<keyword evidence="3" id="KW-1185">Reference proteome</keyword>
<evidence type="ECO:0000313" key="2">
    <source>
        <dbReference type="EMBL" id="EYB87703.1"/>
    </source>
</evidence>
<reference evidence="3" key="1">
    <citation type="journal article" date="2015" name="Nat. Genet.">
        <title>The genome and transcriptome of the zoonotic hookworm Ancylostoma ceylanicum identify infection-specific gene families.</title>
        <authorList>
            <person name="Schwarz E.M."/>
            <person name="Hu Y."/>
            <person name="Antoshechkin I."/>
            <person name="Miller M.M."/>
            <person name="Sternberg P.W."/>
            <person name="Aroian R.V."/>
        </authorList>
    </citation>
    <scope>NUCLEOTIDE SEQUENCE</scope>
    <source>
        <strain evidence="3">HY135</strain>
    </source>
</reference>